<dbReference type="UniPathway" id="UPA00378"/>
<protein>
    <recommendedName>
        <fullName evidence="7">Dolichol-phosphate mannosyltransferase subunit 3</fullName>
    </recommendedName>
</protein>
<feature type="transmembrane region" description="Helical" evidence="7">
    <location>
        <begin position="7"/>
        <end position="28"/>
    </location>
</feature>
<dbReference type="PANTHER" id="PTHR16433:SF0">
    <property type="entry name" value="DOLICHOL-PHOSPHATE MANNOSYLTRANSFERASE SUBUNIT 3"/>
    <property type="match status" value="1"/>
</dbReference>
<name>R4XJ34_TAPDE</name>
<evidence type="ECO:0000256" key="2">
    <source>
        <dbReference type="ARBA" id="ARBA00010430"/>
    </source>
</evidence>
<dbReference type="PANTHER" id="PTHR16433">
    <property type="entry name" value="DOLICHOL-PHOSPHATE MANNOSYLTRANSFERASE SUBUNIT 3"/>
    <property type="match status" value="1"/>
</dbReference>
<dbReference type="GO" id="GO:0033185">
    <property type="term" value="C:dolichol-phosphate-mannose synthase complex"/>
    <property type="evidence" value="ECO:0007669"/>
    <property type="project" value="TreeGrafter"/>
</dbReference>
<dbReference type="GO" id="GO:0005789">
    <property type="term" value="C:endoplasmic reticulum membrane"/>
    <property type="evidence" value="ECO:0007669"/>
    <property type="project" value="UniProtKB-SubCell"/>
</dbReference>
<accession>R4XJ34</accession>
<organism evidence="8 9">
    <name type="scientific">Taphrina deformans (strain PYCC 5710 / ATCC 11124 / CBS 356.35 / IMI 108563 / JCM 9778 / NBRC 8474)</name>
    <name type="common">Peach leaf curl fungus</name>
    <name type="synonym">Lalaria deformans</name>
    <dbReference type="NCBI Taxonomy" id="1097556"/>
    <lineage>
        <taxon>Eukaryota</taxon>
        <taxon>Fungi</taxon>
        <taxon>Dikarya</taxon>
        <taxon>Ascomycota</taxon>
        <taxon>Taphrinomycotina</taxon>
        <taxon>Taphrinomycetes</taxon>
        <taxon>Taphrinales</taxon>
        <taxon>Taphrinaceae</taxon>
        <taxon>Taphrina</taxon>
    </lineage>
</organism>
<keyword evidence="5 7" id="KW-1133">Transmembrane helix</keyword>
<comment type="subunit">
    <text evidence="7">Component of the dolichol-phosphate mannose (DPM) synthase complex.</text>
</comment>
<keyword evidence="4 7" id="KW-0256">Endoplasmic reticulum</keyword>
<dbReference type="AlphaFoldDB" id="R4XJ34"/>
<evidence type="ECO:0000256" key="7">
    <source>
        <dbReference type="RuleBase" id="RU365085"/>
    </source>
</evidence>
<sequence length="91" mass="10068">MTKATQALTYLVAFLALWTTLMAGIIPLPESLQFIVAVSPLWILVTFGAYLLGTLGWNIFTFKDKEDAYKSLLGEIEEAKTELRAKGVTVD</sequence>
<dbReference type="STRING" id="1097556.R4XJ34"/>
<dbReference type="Proteomes" id="UP000013776">
    <property type="component" value="Unassembled WGS sequence"/>
</dbReference>
<dbReference type="OrthoDB" id="2014333at2759"/>
<evidence type="ECO:0000313" key="9">
    <source>
        <dbReference type="Proteomes" id="UP000013776"/>
    </source>
</evidence>
<dbReference type="Pfam" id="PF08285">
    <property type="entry name" value="DPM3"/>
    <property type="match status" value="1"/>
</dbReference>
<comment type="similarity">
    <text evidence="2 7">Belongs to the DPM3 family.</text>
</comment>
<dbReference type="eggNOG" id="KOG4841">
    <property type="taxonomic scope" value="Eukaryota"/>
</dbReference>
<keyword evidence="6 7" id="KW-0472">Membrane</keyword>
<comment type="caution">
    <text evidence="8">The sequence shown here is derived from an EMBL/GenBank/DDBJ whole genome shotgun (WGS) entry which is preliminary data.</text>
</comment>
<dbReference type="InterPro" id="IPR013174">
    <property type="entry name" value="DPM3"/>
</dbReference>
<evidence type="ECO:0000313" key="8">
    <source>
        <dbReference type="EMBL" id="CCG83385.1"/>
    </source>
</evidence>
<keyword evidence="3 7" id="KW-0812">Transmembrane</keyword>
<evidence type="ECO:0000256" key="3">
    <source>
        <dbReference type="ARBA" id="ARBA00022692"/>
    </source>
</evidence>
<evidence type="ECO:0000256" key="6">
    <source>
        <dbReference type="ARBA" id="ARBA00023136"/>
    </source>
</evidence>
<evidence type="ECO:0000256" key="4">
    <source>
        <dbReference type="ARBA" id="ARBA00022824"/>
    </source>
</evidence>
<gene>
    <name evidence="8" type="ORF">TAPDE_003600</name>
</gene>
<comment type="function">
    <text evidence="7">Stabilizer subunit of the dolichol-phosphate mannose (DPM) synthase complex; tethers catalytic subunit to the ER.</text>
</comment>
<proteinExistence type="inferred from homology"/>
<dbReference type="EMBL" id="CAHR02000142">
    <property type="protein sequence ID" value="CCG83385.1"/>
    <property type="molecule type" value="Genomic_DNA"/>
</dbReference>
<keyword evidence="9" id="KW-1185">Reference proteome</keyword>
<comment type="subcellular location">
    <subcellularLocation>
        <location evidence="1 7">Endoplasmic reticulum membrane</location>
        <topology evidence="1 7">Multi-pass membrane protein</topology>
    </subcellularLocation>
</comment>
<comment type="pathway">
    <text evidence="7">Protein modification; protein glycosylation.</text>
</comment>
<reference evidence="8 9" key="1">
    <citation type="journal article" date="2013" name="MBio">
        <title>Genome sequencing of the plant pathogen Taphrina deformans, the causal agent of peach leaf curl.</title>
        <authorList>
            <person name="Cisse O.H."/>
            <person name="Almeida J.M.G.C.F."/>
            <person name="Fonseca A."/>
            <person name="Kumar A.A."/>
            <person name="Salojaervi J."/>
            <person name="Overmyer K."/>
            <person name="Hauser P.M."/>
            <person name="Pagni M."/>
        </authorList>
    </citation>
    <scope>NUCLEOTIDE SEQUENCE [LARGE SCALE GENOMIC DNA]</scope>
    <source>
        <strain evidence="9">PYCC 5710 / ATCC 11124 / CBS 356.35 / IMI 108563 / JCM 9778 / NBRC 8474</strain>
    </source>
</reference>
<feature type="transmembrane region" description="Helical" evidence="7">
    <location>
        <begin position="34"/>
        <end position="60"/>
    </location>
</feature>
<dbReference type="GO" id="GO:0006506">
    <property type="term" value="P:GPI anchor biosynthetic process"/>
    <property type="evidence" value="ECO:0007669"/>
    <property type="project" value="TreeGrafter"/>
</dbReference>
<evidence type="ECO:0000256" key="5">
    <source>
        <dbReference type="ARBA" id="ARBA00022989"/>
    </source>
</evidence>
<evidence type="ECO:0000256" key="1">
    <source>
        <dbReference type="ARBA" id="ARBA00004477"/>
    </source>
</evidence>